<dbReference type="PANTHER" id="PTHR43612">
    <property type="entry name" value="TRIFUNCTIONAL ENZYME SUBUNIT ALPHA"/>
    <property type="match status" value="1"/>
</dbReference>
<feature type="domain" description="3-hydroxyacyl-CoA dehydrogenase C-terminal" evidence="13">
    <location>
        <begin position="502"/>
        <end position="602"/>
    </location>
</feature>
<comment type="pathway">
    <text evidence="2">Lipid metabolism; butanoate metabolism.</text>
</comment>
<dbReference type="FunFam" id="1.10.1040.50:FF:000005">
    <property type="entry name" value="Probable 3-hydroxyacyl-CoA dehydrogenase"/>
    <property type="match status" value="1"/>
</dbReference>
<dbReference type="Pfam" id="PF00378">
    <property type="entry name" value="ECH_1"/>
    <property type="match status" value="1"/>
</dbReference>
<evidence type="ECO:0000256" key="8">
    <source>
        <dbReference type="ARBA" id="ARBA00023027"/>
    </source>
</evidence>
<accession>A0A6I3L146</accession>
<dbReference type="SUPFAM" id="SSF52096">
    <property type="entry name" value="ClpP/crotonase"/>
    <property type="match status" value="1"/>
</dbReference>
<dbReference type="PANTHER" id="PTHR43612:SF3">
    <property type="entry name" value="TRIFUNCTIONAL ENZYME SUBUNIT ALPHA, MITOCHONDRIAL"/>
    <property type="match status" value="1"/>
</dbReference>
<evidence type="ECO:0000256" key="11">
    <source>
        <dbReference type="ARBA" id="ARBA00023268"/>
    </source>
</evidence>
<keyword evidence="8" id="KW-0520">NAD</keyword>
<evidence type="ECO:0000256" key="7">
    <source>
        <dbReference type="ARBA" id="ARBA00023002"/>
    </source>
</evidence>
<proteinExistence type="inferred from homology"/>
<dbReference type="GO" id="GO:0016509">
    <property type="term" value="F:long-chain (3S)-3-hydroxyacyl-CoA dehydrogenase (NAD+) activity"/>
    <property type="evidence" value="ECO:0007669"/>
    <property type="project" value="TreeGrafter"/>
</dbReference>
<comment type="similarity">
    <text evidence="4">Belongs to the 3-hydroxyacyl-CoA dehydrogenase family.</text>
</comment>
<comment type="pathway">
    <text evidence="1">Lipid metabolism; fatty acid beta-oxidation.</text>
</comment>
<dbReference type="SUPFAM" id="SSF48179">
    <property type="entry name" value="6-phosphogluconate dehydrogenase C-terminal domain-like"/>
    <property type="match status" value="2"/>
</dbReference>
<dbReference type="GO" id="GO:0070403">
    <property type="term" value="F:NAD+ binding"/>
    <property type="evidence" value="ECO:0007669"/>
    <property type="project" value="InterPro"/>
</dbReference>
<dbReference type="EMBL" id="WMBB01000016">
    <property type="protein sequence ID" value="MTE16713.1"/>
    <property type="molecule type" value="Genomic_DNA"/>
</dbReference>
<sequence length="721" mass="77570">MTENMIKWEIGEDRVLVLTMDDPTQSVNTANELFGTSLLATVERLEAEKDSFDGVIITSAKDTFFAGGDLQMLMDAGPGDEKRIADMLDFTKECVRRIETLGKPVVAAINGTALGGGFEIALATHHRVLLDGKGTVVGLPEVSLGLLPGAGGATRITRMIGVVPGFMNVIGQGQRHKPASAKSVGIVDEVVSTREEMFAAARAFIAANPDAAQPWDRKGFRIPGGTPAVPSFAANLPAIPANIRKQLKGAPMPAPLNALAAMVEGSQVDFATASKIETAYCTDLIVGKVSGNMVKALFFDLTALNKGAARPEGYEYRKPKRVLVLGAGMMGAGIAYVQAMAGMDVVLKDVSIEAAERGKGYSQKLLDKAVANGKISEAKRDEVLARIHPTVDAADAKGCDFVVEAVFESPELKKQVFAEIEDYVDDDALLGSNTSTLPISDLATGVEREEDFIGLHFFSPVDKMPLVEIVVGAKTSEATIARAIDYTLAIKKTPIVVNDSRGFFTSRVIQQFADQALSMVAEGVHPASVEQACLQAGYPVGALALADEINMKLQQKIQNSLRENLLAEGKRWIESKAYPLVDAMVDVHQRPGRLEKRGFYDYADDGTKLGLWPGIVDLYTKDDHGIAFIDMQERMLFAESIDTMRCFDEGVLRSVAEANIGSILGIGFPAWTGGVVQYINQYEGGLAGFVARADELRAKYGDRFEVPESLRQKAQAGEILS</sequence>
<feature type="domain" description="3-hydroxyacyl-CoA dehydrogenase NAD binding" evidence="14">
    <location>
        <begin position="322"/>
        <end position="499"/>
    </location>
</feature>
<dbReference type="InterPro" id="IPR036291">
    <property type="entry name" value="NAD(P)-bd_dom_sf"/>
</dbReference>
<evidence type="ECO:0000256" key="10">
    <source>
        <dbReference type="ARBA" id="ARBA00023239"/>
    </source>
</evidence>
<comment type="caution">
    <text evidence="15">The sequence shown here is derived from an EMBL/GenBank/DDBJ whole genome shotgun (WGS) entry which is preliminary data.</text>
</comment>
<dbReference type="Pfam" id="PF00725">
    <property type="entry name" value="3HCDH"/>
    <property type="match status" value="1"/>
</dbReference>
<gene>
    <name evidence="15" type="ORF">GLP40_28655</name>
</gene>
<name>A0A6I3L146_9NOCA</name>
<evidence type="ECO:0000256" key="2">
    <source>
        <dbReference type="ARBA" id="ARBA00005086"/>
    </source>
</evidence>
<protein>
    <submittedName>
        <fullName evidence="15">3-hydroxyacyl-CoA dehydrogenase</fullName>
    </submittedName>
</protein>
<evidence type="ECO:0000256" key="4">
    <source>
        <dbReference type="ARBA" id="ARBA00009463"/>
    </source>
</evidence>
<comment type="catalytic activity">
    <reaction evidence="12">
        <text>a (3S)-3-hydroxyacyl-CoA + NAD(+) = a 3-oxoacyl-CoA + NADH + H(+)</text>
        <dbReference type="Rhea" id="RHEA:22432"/>
        <dbReference type="ChEBI" id="CHEBI:15378"/>
        <dbReference type="ChEBI" id="CHEBI:57318"/>
        <dbReference type="ChEBI" id="CHEBI:57540"/>
        <dbReference type="ChEBI" id="CHEBI:57945"/>
        <dbReference type="ChEBI" id="CHEBI:90726"/>
        <dbReference type="EC" id="1.1.1.35"/>
    </reaction>
</comment>
<dbReference type="InterPro" id="IPR050136">
    <property type="entry name" value="FA_oxidation_alpha_subunit"/>
</dbReference>
<evidence type="ECO:0000256" key="12">
    <source>
        <dbReference type="ARBA" id="ARBA00049556"/>
    </source>
</evidence>
<evidence type="ECO:0000313" key="16">
    <source>
        <dbReference type="Proteomes" id="UP000432464"/>
    </source>
</evidence>
<dbReference type="InterPro" id="IPR006176">
    <property type="entry name" value="3-OHacyl-CoA_DH_NAD-bd"/>
</dbReference>
<dbReference type="AlphaFoldDB" id="A0A6I3L146"/>
<organism evidence="15 16">
    <name type="scientific">Nocardia aurantiaca</name>
    <dbReference type="NCBI Taxonomy" id="2675850"/>
    <lineage>
        <taxon>Bacteria</taxon>
        <taxon>Bacillati</taxon>
        <taxon>Actinomycetota</taxon>
        <taxon>Actinomycetes</taxon>
        <taxon>Mycobacteriales</taxon>
        <taxon>Nocardiaceae</taxon>
        <taxon>Nocardia</taxon>
    </lineage>
</organism>
<dbReference type="InterPro" id="IPR001753">
    <property type="entry name" value="Enoyl-CoA_hydra/iso"/>
</dbReference>
<keyword evidence="11" id="KW-0511">Multifunctional enzyme</keyword>
<keyword evidence="16" id="KW-1185">Reference proteome</keyword>
<comment type="similarity">
    <text evidence="3">In the central section; belongs to the 3-hydroxyacyl-CoA dehydrogenase family.</text>
</comment>
<dbReference type="FunFam" id="3.40.50.720:FF:000009">
    <property type="entry name" value="Fatty oxidation complex, alpha subunit"/>
    <property type="match status" value="1"/>
</dbReference>
<dbReference type="Gene3D" id="1.10.1040.50">
    <property type="match status" value="1"/>
</dbReference>
<keyword evidence="6" id="KW-0442">Lipid degradation</keyword>
<evidence type="ECO:0000313" key="15">
    <source>
        <dbReference type="EMBL" id="MTE16713.1"/>
    </source>
</evidence>
<dbReference type="RefSeq" id="WP_154791137.1">
    <property type="nucleotide sequence ID" value="NZ_WMBB01000016.1"/>
</dbReference>
<dbReference type="GO" id="GO:0004300">
    <property type="term" value="F:enoyl-CoA hydratase activity"/>
    <property type="evidence" value="ECO:0007669"/>
    <property type="project" value="TreeGrafter"/>
</dbReference>
<evidence type="ECO:0000256" key="5">
    <source>
        <dbReference type="ARBA" id="ARBA00022832"/>
    </source>
</evidence>
<keyword evidence="9" id="KW-0443">Lipid metabolism</keyword>
<evidence type="ECO:0000256" key="6">
    <source>
        <dbReference type="ARBA" id="ARBA00022963"/>
    </source>
</evidence>
<keyword evidence="5" id="KW-0276">Fatty acid metabolism</keyword>
<keyword evidence="10" id="KW-0456">Lyase</keyword>
<dbReference type="UniPathway" id="UPA00659"/>
<reference evidence="15 16" key="1">
    <citation type="submission" date="2019-11" db="EMBL/GenBank/DDBJ databases">
        <title>Nocardia sp. nov. CT2-14 isolated from soil.</title>
        <authorList>
            <person name="Kanchanasin P."/>
            <person name="Tanasupawat S."/>
            <person name="Yuki M."/>
            <person name="Kudo T."/>
        </authorList>
    </citation>
    <scope>NUCLEOTIDE SEQUENCE [LARGE SCALE GENOMIC DNA]</scope>
    <source>
        <strain evidence="15 16">CT2-14</strain>
    </source>
</reference>
<evidence type="ECO:0000259" key="14">
    <source>
        <dbReference type="Pfam" id="PF02737"/>
    </source>
</evidence>
<dbReference type="Proteomes" id="UP000432464">
    <property type="component" value="Unassembled WGS sequence"/>
</dbReference>
<evidence type="ECO:0000256" key="3">
    <source>
        <dbReference type="ARBA" id="ARBA00007005"/>
    </source>
</evidence>
<dbReference type="InterPro" id="IPR006108">
    <property type="entry name" value="3HC_DH_C"/>
</dbReference>
<dbReference type="CDD" id="cd06558">
    <property type="entry name" value="crotonase-like"/>
    <property type="match status" value="1"/>
</dbReference>
<dbReference type="Pfam" id="PF02737">
    <property type="entry name" value="3HCDH_N"/>
    <property type="match status" value="1"/>
</dbReference>
<keyword evidence="7" id="KW-0560">Oxidoreductase</keyword>
<evidence type="ECO:0000256" key="9">
    <source>
        <dbReference type="ARBA" id="ARBA00023098"/>
    </source>
</evidence>
<evidence type="ECO:0000259" key="13">
    <source>
        <dbReference type="Pfam" id="PF00725"/>
    </source>
</evidence>
<dbReference type="Gene3D" id="3.90.226.10">
    <property type="entry name" value="2-enoyl-CoA Hydratase, Chain A, domain 1"/>
    <property type="match status" value="1"/>
</dbReference>
<dbReference type="Gene3D" id="3.40.50.720">
    <property type="entry name" value="NAD(P)-binding Rossmann-like Domain"/>
    <property type="match status" value="1"/>
</dbReference>
<dbReference type="SUPFAM" id="SSF51735">
    <property type="entry name" value="NAD(P)-binding Rossmann-fold domains"/>
    <property type="match status" value="1"/>
</dbReference>
<dbReference type="GO" id="GO:0006635">
    <property type="term" value="P:fatty acid beta-oxidation"/>
    <property type="evidence" value="ECO:0007669"/>
    <property type="project" value="UniProtKB-UniPathway"/>
</dbReference>
<dbReference type="InterPro" id="IPR008927">
    <property type="entry name" value="6-PGluconate_DH-like_C_sf"/>
</dbReference>
<evidence type="ECO:0000256" key="1">
    <source>
        <dbReference type="ARBA" id="ARBA00005005"/>
    </source>
</evidence>
<dbReference type="InterPro" id="IPR029045">
    <property type="entry name" value="ClpP/crotonase-like_dom_sf"/>
</dbReference>